<accession>A0A841CI00</accession>
<protein>
    <recommendedName>
        <fullName evidence="1">DUF8017 domain-containing protein</fullName>
    </recommendedName>
</protein>
<evidence type="ECO:0000313" key="3">
    <source>
        <dbReference type="Proteomes" id="UP000547510"/>
    </source>
</evidence>
<dbReference type="EMBL" id="JACHJN010000003">
    <property type="protein sequence ID" value="MBB5955635.1"/>
    <property type="molecule type" value="Genomic_DNA"/>
</dbReference>
<dbReference type="RefSeq" id="WP_184690459.1">
    <property type="nucleotide sequence ID" value="NZ_JACHJN010000003.1"/>
</dbReference>
<name>A0A841CI00_9PSEU</name>
<organism evidence="2 3">
    <name type="scientific">Saccharothrix tamanrassetensis</name>
    <dbReference type="NCBI Taxonomy" id="1051531"/>
    <lineage>
        <taxon>Bacteria</taxon>
        <taxon>Bacillati</taxon>
        <taxon>Actinomycetota</taxon>
        <taxon>Actinomycetes</taxon>
        <taxon>Pseudonocardiales</taxon>
        <taxon>Pseudonocardiaceae</taxon>
        <taxon>Saccharothrix</taxon>
    </lineage>
</organism>
<comment type="caution">
    <text evidence="2">The sequence shown here is derived from an EMBL/GenBank/DDBJ whole genome shotgun (WGS) entry which is preliminary data.</text>
</comment>
<dbReference type="Pfam" id="PF26056">
    <property type="entry name" value="DUF8017"/>
    <property type="match status" value="1"/>
</dbReference>
<proteinExistence type="predicted"/>
<dbReference type="Proteomes" id="UP000547510">
    <property type="component" value="Unassembled WGS sequence"/>
</dbReference>
<feature type="domain" description="DUF8017" evidence="1">
    <location>
        <begin position="34"/>
        <end position="203"/>
    </location>
</feature>
<evidence type="ECO:0000313" key="2">
    <source>
        <dbReference type="EMBL" id="MBB5955635.1"/>
    </source>
</evidence>
<evidence type="ECO:0000259" key="1">
    <source>
        <dbReference type="Pfam" id="PF26056"/>
    </source>
</evidence>
<dbReference type="AlphaFoldDB" id="A0A841CI00"/>
<gene>
    <name evidence="2" type="ORF">FHS29_002216</name>
</gene>
<keyword evidence="3" id="KW-1185">Reference proteome</keyword>
<sequence>MLAVVGVLVLVGGGTAVVLLNGKSAPPAPTTSSEPPEPEWPVVEDTQAGVAYQVPPSWKSGGGGASGRVRLTQSRVSRPFECQGRSMIQAQVASGSVIDDDLADVATTVARDIAKGGYTVEGRQPELAGPDVRGDEERTVVSFGVTPRAVNPCFAPKATVTAVALRNGPKATVVVLNVAEGGPHAAEGPGEEEADRILESVRLL</sequence>
<reference evidence="2 3" key="1">
    <citation type="submission" date="2020-08" db="EMBL/GenBank/DDBJ databases">
        <title>Genomic Encyclopedia of Type Strains, Phase III (KMG-III): the genomes of soil and plant-associated and newly described type strains.</title>
        <authorList>
            <person name="Whitman W."/>
        </authorList>
    </citation>
    <scope>NUCLEOTIDE SEQUENCE [LARGE SCALE GENOMIC DNA]</scope>
    <source>
        <strain evidence="2 3">CECT 8640</strain>
    </source>
</reference>
<dbReference type="InterPro" id="IPR058330">
    <property type="entry name" value="DUF8017"/>
</dbReference>